<evidence type="ECO:0000256" key="1">
    <source>
        <dbReference type="ARBA" id="ARBA00006676"/>
    </source>
</evidence>
<dbReference type="InterPro" id="IPR032466">
    <property type="entry name" value="Metal_Hydrolase"/>
</dbReference>
<dbReference type="PANTHER" id="PTHR11359:SF7">
    <property type="entry name" value="INACTIVE DEAMINASE YBR284W-RELATED"/>
    <property type="match status" value="1"/>
</dbReference>
<dbReference type="GO" id="GO:0003876">
    <property type="term" value="F:AMP deaminase activity"/>
    <property type="evidence" value="ECO:0007669"/>
    <property type="project" value="InterPro"/>
</dbReference>
<comment type="similarity">
    <text evidence="1">Belongs to the metallo-dependent hydrolases superfamily. Adenosine and AMP deaminases family.</text>
</comment>
<dbReference type="GO" id="GO:0032264">
    <property type="term" value="P:IMP salvage"/>
    <property type="evidence" value="ECO:0007669"/>
    <property type="project" value="InterPro"/>
</dbReference>
<dbReference type="PANTHER" id="PTHR11359">
    <property type="entry name" value="AMP DEAMINASE"/>
    <property type="match status" value="1"/>
</dbReference>
<sequence>MAQLSGRRKSLFYSEQDDSLSTNLSTVALDDSDMVALKTAFDKQILSGHPMYIEEQEDIDSIRWADINDEAKRSLKRRPSYISSLEVYSYDQISRKRAEYVNGSFQSAKHNVKNDINEWFLYPKPLPKFWRFDRDKRFETPIGSNHEFNEVGGTFRPDSGFFGADEDPTLYTGEFFDIDHYKFEFNKHVKPLQSSEKFDYDKFVDSVPPISGYLRDFEATFNFLTSSHLEPIASKRIDYLVNKFELFQHLNGNSEIAENKKVSHRDFYNIRKVDQNHLLSGCVSQRQLNEFIWEKLNSEAERIVYKDSNGNEVTLRQLFCHGKNAKNNEEADIGLRAVDDTFLEWYQTTYLPNYHLTGCIPASMSNKEEMYFMIARTFLEFDNFIDGEYFALLIIKHVIHNLERSKYQIAQLSIDFQFTESWWSNFAKWIVRWRLVSYNIRWNLRISRCYSKVFSTGQVPNFQAFLDRLFQPLLNAEAENNIELQFVLSTLCCFDMVNHMEDDYTWTSFSNPIQEKPLHWVAKGDNPPISLYMYYLNRYIAELNKQRYERHQNTFALRNSCPQKGNRVSQFLPKANTTEHVEALISNLLLCQGGLLHAEPLWNSSPAMVYAFYLLQIPLVLSPLSSVSPYQSMVKRQLFDDHQTRTRDVTIQRQGTYTQNPFFQMHKAGLLVTLSTNSVLLNSSYTSEPIIEEFSVAASIYKLNSADLCEFLRNSIVSSGYEGFYKRHWIGVTTGRTSFFKDDIGGIDLWYDIDTETRYRHNVPDMRRTYRRDTFKSEWEFVRMGTVYTAESFPEF</sequence>
<name>A0A1G4KH34_9SACH</name>
<evidence type="ECO:0000313" key="2">
    <source>
        <dbReference type="EMBL" id="SCV03870.1"/>
    </source>
</evidence>
<evidence type="ECO:0000313" key="3">
    <source>
        <dbReference type="Proteomes" id="UP000191024"/>
    </source>
</evidence>
<dbReference type="OrthoDB" id="1723809at2759"/>
<keyword evidence="3" id="KW-1185">Reference proteome</keyword>
<dbReference type="AlphaFoldDB" id="A0A1G4KH34"/>
<reference evidence="3" key="1">
    <citation type="submission" date="2016-03" db="EMBL/GenBank/DDBJ databases">
        <authorList>
            <person name="Devillers H."/>
        </authorList>
    </citation>
    <scope>NUCLEOTIDE SEQUENCE [LARGE SCALE GENOMIC DNA]</scope>
</reference>
<gene>
    <name evidence="2" type="ORF">LAMI_0H11606G</name>
</gene>
<dbReference type="GO" id="GO:0005829">
    <property type="term" value="C:cytosol"/>
    <property type="evidence" value="ECO:0007669"/>
    <property type="project" value="TreeGrafter"/>
</dbReference>
<organism evidence="2 3">
    <name type="scientific">Lachancea mirantina</name>
    <dbReference type="NCBI Taxonomy" id="1230905"/>
    <lineage>
        <taxon>Eukaryota</taxon>
        <taxon>Fungi</taxon>
        <taxon>Dikarya</taxon>
        <taxon>Ascomycota</taxon>
        <taxon>Saccharomycotina</taxon>
        <taxon>Saccharomycetes</taxon>
        <taxon>Saccharomycetales</taxon>
        <taxon>Saccharomycetaceae</taxon>
        <taxon>Lachancea</taxon>
    </lineage>
</organism>
<dbReference type="STRING" id="1230905.A0A1G4KH34"/>
<dbReference type="Pfam" id="PF19326">
    <property type="entry name" value="AMP_deaminase"/>
    <property type="match status" value="2"/>
</dbReference>
<protein>
    <submittedName>
        <fullName evidence="2">LAMI_0H11606g1_1</fullName>
    </submittedName>
</protein>
<dbReference type="Proteomes" id="UP000191024">
    <property type="component" value="Chromosome H"/>
</dbReference>
<dbReference type="Gene3D" id="3.20.20.140">
    <property type="entry name" value="Metal-dependent hydrolases"/>
    <property type="match status" value="2"/>
</dbReference>
<dbReference type="SUPFAM" id="SSF51556">
    <property type="entry name" value="Metallo-dependent hydrolases"/>
    <property type="match status" value="1"/>
</dbReference>
<dbReference type="InterPro" id="IPR006329">
    <property type="entry name" value="AMPD"/>
</dbReference>
<accession>A0A1G4KH34</accession>
<dbReference type="EMBL" id="LT598468">
    <property type="protein sequence ID" value="SCV03870.1"/>
    <property type="molecule type" value="Genomic_DNA"/>
</dbReference>
<proteinExistence type="inferred from homology"/>